<feature type="transmembrane region" description="Helical" evidence="1">
    <location>
        <begin position="23"/>
        <end position="43"/>
    </location>
</feature>
<keyword evidence="1" id="KW-1133">Transmembrane helix</keyword>
<dbReference type="AlphaFoldDB" id="A0A3P6E9R4"/>
<sequence length="232" mass="25983">MKLLRAPLVNSDGDSKDAFPNNLVYVLNGCVFCFAVGVLHVMLKRGFAFSVYNMNILLEGLCKNLEYGKTVTLLREGISCLLTVTMECKLKLNVEIEAPTLESEGSSAQEIKNFLKRFEVGSGPLLRVSLLIINFFLLRLSLDFFILINTCSNNGFNTIEHIGRLLLFSDLLSFQRFKEFYASTTISTEDEPYKGLSNLLAPTGDLFSYLDDLANSLDIQAYIRECVWTAGN</sequence>
<reference evidence="2" key="1">
    <citation type="submission" date="2018-11" db="EMBL/GenBank/DDBJ databases">
        <authorList>
            <consortium name="Genoscope - CEA"/>
            <person name="William W."/>
        </authorList>
    </citation>
    <scope>NUCLEOTIDE SEQUENCE</scope>
</reference>
<dbReference type="EMBL" id="LR031875">
    <property type="protein sequence ID" value="VDD28199.1"/>
    <property type="molecule type" value="Genomic_DNA"/>
</dbReference>
<evidence type="ECO:0000313" key="2">
    <source>
        <dbReference type="EMBL" id="VDD28199.1"/>
    </source>
</evidence>
<evidence type="ECO:0000256" key="1">
    <source>
        <dbReference type="SAM" id="Phobius"/>
    </source>
</evidence>
<keyword evidence="1" id="KW-0472">Membrane</keyword>
<gene>
    <name evidence="2" type="ORF">BOLC9T53522H</name>
</gene>
<organism evidence="2">
    <name type="scientific">Brassica oleracea</name>
    <name type="common">Wild cabbage</name>
    <dbReference type="NCBI Taxonomy" id="3712"/>
    <lineage>
        <taxon>Eukaryota</taxon>
        <taxon>Viridiplantae</taxon>
        <taxon>Streptophyta</taxon>
        <taxon>Embryophyta</taxon>
        <taxon>Tracheophyta</taxon>
        <taxon>Spermatophyta</taxon>
        <taxon>Magnoliopsida</taxon>
        <taxon>eudicotyledons</taxon>
        <taxon>Gunneridae</taxon>
        <taxon>Pentapetalae</taxon>
        <taxon>rosids</taxon>
        <taxon>malvids</taxon>
        <taxon>Brassicales</taxon>
        <taxon>Brassicaceae</taxon>
        <taxon>Brassiceae</taxon>
        <taxon>Brassica</taxon>
    </lineage>
</organism>
<accession>A0A3P6E9R4</accession>
<keyword evidence="1" id="KW-0812">Transmembrane</keyword>
<protein>
    <submittedName>
        <fullName evidence="2">Uncharacterized protein</fullName>
    </submittedName>
</protein>
<proteinExistence type="predicted"/>
<name>A0A3P6E9R4_BRAOL</name>